<feature type="domain" description="NF-kappa-B essential modulator NEMO CC2-LZ" evidence="4">
    <location>
        <begin position="506"/>
        <end position="599"/>
    </location>
</feature>
<dbReference type="Pfam" id="PF16516">
    <property type="entry name" value="CC2-LZ"/>
    <property type="match status" value="1"/>
</dbReference>
<dbReference type="AlphaFoldDB" id="A0A6M2DHJ9"/>
<name>A0A6M2DHJ9_XENCH</name>
<dbReference type="GO" id="GO:0070530">
    <property type="term" value="F:K63-linked polyubiquitin modification-dependent protein binding"/>
    <property type="evidence" value="ECO:0007669"/>
    <property type="project" value="TreeGrafter"/>
</dbReference>
<reference evidence="5" key="1">
    <citation type="submission" date="2020-03" db="EMBL/GenBank/DDBJ databases">
        <title>Transcriptomic Profiling of the Digestive Tract of the Rat Flea, Xenopsylla cheopis, Following Blood Feeding and Infection with Yersinia pestis.</title>
        <authorList>
            <person name="Bland D.M."/>
            <person name="Martens C.A."/>
            <person name="Virtaneva K."/>
            <person name="Kanakabandi K."/>
            <person name="Long D."/>
            <person name="Rosenke R."/>
            <person name="Saturday G.A."/>
            <person name="Hoyt F.H."/>
            <person name="Bruno D.P."/>
            <person name="Ribeiro J.M.C."/>
            <person name="Hinnebusch J."/>
        </authorList>
    </citation>
    <scope>NUCLEOTIDE SEQUENCE</scope>
</reference>
<feature type="compositionally biased region" description="Polar residues" evidence="3">
    <location>
        <begin position="1"/>
        <end position="15"/>
    </location>
</feature>
<feature type="compositionally biased region" description="Low complexity" evidence="3">
    <location>
        <begin position="612"/>
        <end position="629"/>
    </location>
</feature>
<feature type="region of interest" description="Disordered" evidence="3">
    <location>
        <begin position="608"/>
        <end position="629"/>
    </location>
</feature>
<evidence type="ECO:0000256" key="3">
    <source>
        <dbReference type="SAM" id="MobiDB-lite"/>
    </source>
</evidence>
<proteinExistence type="predicted"/>
<evidence type="ECO:0000256" key="2">
    <source>
        <dbReference type="SAM" id="Coils"/>
    </source>
</evidence>
<dbReference type="PANTHER" id="PTHR31553">
    <property type="entry name" value="NF-KAPPA-B ESSENTIAL MODULATOR"/>
    <property type="match status" value="1"/>
</dbReference>
<feature type="region of interest" description="Disordered" evidence="3">
    <location>
        <begin position="1"/>
        <end position="22"/>
    </location>
</feature>
<dbReference type="Gene3D" id="1.20.5.990">
    <property type="entry name" value="Nemo cc2-lz domain - 1d5 darpin complex"/>
    <property type="match status" value="1"/>
</dbReference>
<dbReference type="InterPro" id="IPR051301">
    <property type="entry name" value="Optineurin/NFkB_EssMod"/>
</dbReference>
<organism evidence="5">
    <name type="scientific">Xenopsylla cheopis</name>
    <name type="common">Oriental rat flea</name>
    <name type="synonym">Pulex cheopis</name>
    <dbReference type="NCBI Taxonomy" id="163159"/>
    <lineage>
        <taxon>Eukaryota</taxon>
        <taxon>Metazoa</taxon>
        <taxon>Ecdysozoa</taxon>
        <taxon>Arthropoda</taxon>
        <taxon>Hexapoda</taxon>
        <taxon>Insecta</taxon>
        <taxon>Pterygota</taxon>
        <taxon>Neoptera</taxon>
        <taxon>Endopterygota</taxon>
        <taxon>Siphonaptera</taxon>
        <taxon>Pulicidae</taxon>
        <taxon>Xenopsyllinae</taxon>
        <taxon>Xenopsylla</taxon>
    </lineage>
</organism>
<feature type="coiled-coil region" evidence="2">
    <location>
        <begin position="104"/>
        <end position="211"/>
    </location>
</feature>
<dbReference type="GO" id="GO:0043122">
    <property type="term" value="P:regulation of canonical NF-kappaB signal transduction"/>
    <property type="evidence" value="ECO:0007669"/>
    <property type="project" value="TreeGrafter"/>
</dbReference>
<evidence type="ECO:0000259" key="4">
    <source>
        <dbReference type="Pfam" id="PF16516"/>
    </source>
</evidence>
<keyword evidence="1 2" id="KW-0175">Coiled coil</keyword>
<evidence type="ECO:0000256" key="1">
    <source>
        <dbReference type="ARBA" id="ARBA00023054"/>
    </source>
</evidence>
<dbReference type="GO" id="GO:0005634">
    <property type="term" value="C:nucleus"/>
    <property type="evidence" value="ECO:0007669"/>
    <property type="project" value="TreeGrafter"/>
</dbReference>
<dbReference type="InterPro" id="IPR032419">
    <property type="entry name" value="CC2-LZ_dom"/>
</dbReference>
<feature type="coiled-coil region" evidence="2">
    <location>
        <begin position="356"/>
        <end position="386"/>
    </location>
</feature>
<dbReference type="GO" id="GO:0005737">
    <property type="term" value="C:cytoplasm"/>
    <property type="evidence" value="ECO:0007669"/>
    <property type="project" value="TreeGrafter"/>
</dbReference>
<dbReference type="Gene3D" id="1.20.5.390">
    <property type="entry name" value="L1 transposable element, trimerization domain"/>
    <property type="match status" value="1"/>
</dbReference>
<sequence length="666" mass="77158">MENSLNCNRTSQGETNSINNENEEESFVILGSSPPDSMQNMSGQNSITNISLSSPSLVNNPKSILENMTNQKQDLLIYSNISYPPQNSISQPLMDSTSIKSMTQEELEMQINLLIQENSQMKENLMQNNNELRREFNKIMKYQEEVHKIHQEHKEKFEETRKLVIKLKTENAMLKDNLKETNNHNEWNNEKKDLLQKVDDLTSALSKLQVQYESIKGHSSEAASSNCELEKQIELLNLQKIQSEKQINLLTSDKENLDRELERNKLEMNIVTERNMEMKATIDNFKVQVANLMAAQHKSETTVVDLNSELKLYKEQLQKAHMRLCSEKSEYELISNSDVGLANPNSFHFNLPSASVDTISRLREEIENLQKQLKEATASKVVLAMEPLSLSRNHDFSYSESVSSDVEKKIQYYAKHLEDIIAWYNSHCKRMNMLQYILKDVQPENIVSVKQVETKLTELQQFSNELCESLTKEWILFKTAQSNFQTIYNEYNNLIKEMESINTTNNVKEEVHQKEIEKLNADISEKIEIINSKSEEIDKKQQELDNVKKEQADIDLLKQQLDVYKEDFEAERKARSELAGEKENILVDLRRLQQRNEELLQRLKNIADVNRSSNSTPSAPPNESTSETTSTQFQLVYPCPLCQFAFYTIRALENHVERCIDVRASM</sequence>
<accession>A0A6M2DHJ9</accession>
<dbReference type="PANTHER" id="PTHR31553:SF1">
    <property type="entry name" value="NF-KAPPA-B ESSENTIAL MODULATOR"/>
    <property type="match status" value="1"/>
</dbReference>
<dbReference type="EMBL" id="GIIL01002016">
    <property type="protein sequence ID" value="NOV45742.1"/>
    <property type="molecule type" value="Transcribed_RNA"/>
</dbReference>
<protein>
    <submittedName>
        <fullName evidence="5">Putative polyubiquitin binding domain of nemo</fullName>
    </submittedName>
</protein>
<feature type="coiled-coil region" evidence="2">
    <location>
        <begin position="240"/>
        <end position="274"/>
    </location>
</feature>
<evidence type="ECO:0000313" key="5">
    <source>
        <dbReference type="EMBL" id="NOV45742.1"/>
    </source>
</evidence>